<proteinExistence type="predicted"/>
<accession>A0A9E7KR00</accession>
<sequence>MFLMNCLRLGCFWCRMHHHSYKVSAAHNSHISFSRRLRIESHRAVQETRNSVVESLKLSATWRSKHSPEVPFPGDTWLKPFDRDTLPTPSRLRPHVAMPACLGWSSRRLLSVSTRLPFFRVGEEERRFRQPLARRMLSLQFKPCIFFDCFRLYWRASMFLCHLSSFVALPQEEMFYVMHDFGGRTASSPLYDSFFFFFFFFSLSPFVIHSCKPLKIDCCDHGLLRGYHINSRNQQLRKRMTSMSNGKGTREIEEETESPTDQIMLEISTSRRTLLDKKTQNKFLAMLKTFPGRSSFAKVGSSTRLSSSSSKFGHEAEERIDVDVPHSFPSPGDQSSSRSFRLPFVKKINWASLVELFK</sequence>
<gene>
    <name evidence="1" type="ORF">MUK42_16862</name>
</gene>
<feature type="non-terminal residue" evidence="1">
    <location>
        <position position="358"/>
    </location>
</feature>
<evidence type="ECO:0000313" key="1">
    <source>
        <dbReference type="EMBL" id="URE30608.1"/>
    </source>
</evidence>
<dbReference type="EMBL" id="CP097510">
    <property type="protein sequence ID" value="URE30608.1"/>
    <property type="molecule type" value="Genomic_DNA"/>
</dbReference>
<reference evidence="1" key="1">
    <citation type="submission" date="2022-05" db="EMBL/GenBank/DDBJ databases">
        <title>The Musa troglodytarum L. genome provides insights into the mechanism of non-climacteric behaviour and enrichment of carotenoids.</title>
        <authorList>
            <person name="Wang J."/>
        </authorList>
    </citation>
    <scope>NUCLEOTIDE SEQUENCE</scope>
    <source>
        <tissue evidence="1">Leaf</tissue>
    </source>
</reference>
<dbReference type="OrthoDB" id="6407410at2759"/>
<organism evidence="1 2">
    <name type="scientific">Musa troglodytarum</name>
    <name type="common">fe'i banana</name>
    <dbReference type="NCBI Taxonomy" id="320322"/>
    <lineage>
        <taxon>Eukaryota</taxon>
        <taxon>Viridiplantae</taxon>
        <taxon>Streptophyta</taxon>
        <taxon>Embryophyta</taxon>
        <taxon>Tracheophyta</taxon>
        <taxon>Spermatophyta</taxon>
        <taxon>Magnoliopsida</taxon>
        <taxon>Liliopsida</taxon>
        <taxon>Zingiberales</taxon>
        <taxon>Musaceae</taxon>
        <taxon>Musa</taxon>
    </lineage>
</organism>
<evidence type="ECO:0000313" key="2">
    <source>
        <dbReference type="Proteomes" id="UP001055439"/>
    </source>
</evidence>
<protein>
    <submittedName>
        <fullName evidence="1">Uncharacterized protein</fullName>
    </submittedName>
</protein>
<name>A0A9E7KR00_9LILI</name>
<dbReference type="Proteomes" id="UP001055439">
    <property type="component" value="Chromosome 8"/>
</dbReference>
<keyword evidence="2" id="KW-1185">Reference proteome</keyword>
<dbReference type="AlphaFoldDB" id="A0A9E7KR00"/>